<evidence type="ECO:0000256" key="10">
    <source>
        <dbReference type="ARBA" id="ARBA00029693"/>
    </source>
</evidence>
<dbReference type="InterPro" id="IPR036028">
    <property type="entry name" value="SH3-like_dom_sf"/>
</dbReference>
<evidence type="ECO:0000256" key="1">
    <source>
        <dbReference type="ARBA" id="ARBA00006033"/>
    </source>
</evidence>
<dbReference type="Pfam" id="PF04088">
    <property type="entry name" value="Peroxin-13_N"/>
    <property type="match status" value="1"/>
</dbReference>
<evidence type="ECO:0000256" key="7">
    <source>
        <dbReference type="ARBA" id="ARBA00023010"/>
    </source>
</evidence>
<feature type="region of interest" description="Disordered" evidence="14">
    <location>
        <begin position="1"/>
        <end position="55"/>
    </location>
</feature>
<dbReference type="GO" id="GO:1990429">
    <property type="term" value="C:peroxisomal importomer complex"/>
    <property type="evidence" value="ECO:0007669"/>
    <property type="project" value="TreeGrafter"/>
</dbReference>
<proteinExistence type="inferred from homology"/>
<keyword evidence="2 13" id="KW-0728">SH3 domain</keyword>
<evidence type="ECO:0000256" key="12">
    <source>
        <dbReference type="ARBA" id="ARBA00046271"/>
    </source>
</evidence>
<evidence type="ECO:0000259" key="15">
    <source>
        <dbReference type="PROSITE" id="PS50002"/>
    </source>
</evidence>
<evidence type="ECO:0000256" key="11">
    <source>
        <dbReference type="ARBA" id="ARBA00034535"/>
    </source>
</evidence>
<accession>A0AA97PNZ0</accession>
<dbReference type="Pfam" id="PF07653">
    <property type="entry name" value="SH3_2"/>
    <property type="match status" value="1"/>
</dbReference>
<dbReference type="GO" id="GO:0016560">
    <property type="term" value="P:protein import into peroxisome matrix, docking"/>
    <property type="evidence" value="ECO:0007669"/>
    <property type="project" value="InterPro"/>
</dbReference>
<evidence type="ECO:0000256" key="13">
    <source>
        <dbReference type="PROSITE-ProRule" id="PRU00192"/>
    </source>
</evidence>
<dbReference type="PANTHER" id="PTHR19332:SF1">
    <property type="entry name" value="PEROXISOMAL MEMBRANE PROTEIN PEX13"/>
    <property type="match status" value="1"/>
</dbReference>
<evidence type="ECO:0000313" key="16">
    <source>
        <dbReference type="EMBL" id="ELQ41572.1"/>
    </source>
</evidence>
<keyword evidence="8" id="KW-0472">Membrane</keyword>
<keyword evidence="7" id="KW-0811">Translocation</keyword>
<dbReference type="PROSITE" id="PS50002">
    <property type="entry name" value="SH3"/>
    <property type="match status" value="1"/>
</dbReference>
<protein>
    <recommendedName>
        <fullName evidence="11">Peroxisomal membrane protein PEX13</fullName>
    </recommendedName>
    <alternativeName>
        <fullName evidence="10">Peroxin-13</fullName>
    </alternativeName>
</protein>
<keyword evidence="9" id="KW-0576">Peroxisome</keyword>
<comment type="subcellular location">
    <subcellularLocation>
        <location evidence="12">Peroxisome membrane</location>
    </subcellularLocation>
</comment>
<dbReference type="InterPro" id="IPR007223">
    <property type="entry name" value="Peroxin-13_N"/>
</dbReference>
<organism evidence="16">
    <name type="scientific">Pyricularia oryzae (strain Y34)</name>
    <name type="common">Rice blast fungus</name>
    <name type="synonym">Magnaporthe oryzae</name>
    <dbReference type="NCBI Taxonomy" id="1143189"/>
    <lineage>
        <taxon>Eukaryota</taxon>
        <taxon>Fungi</taxon>
        <taxon>Dikarya</taxon>
        <taxon>Ascomycota</taxon>
        <taxon>Pezizomycotina</taxon>
        <taxon>Sordariomycetes</taxon>
        <taxon>Sordariomycetidae</taxon>
        <taxon>Magnaporthales</taxon>
        <taxon>Pyriculariaceae</taxon>
        <taxon>Pyricularia</taxon>
    </lineage>
</organism>
<evidence type="ECO:0000256" key="5">
    <source>
        <dbReference type="ARBA" id="ARBA00022927"/>
    </source>
</evidence>
<evidence type="ECO:0000256" key="2">
    <source>
        <dbReference type="ARBA" id="ARBA00022443"/>
    </source>
</evidence>
<reference evidence="16" key="1">
    <citation type="journal article" date="2012" name="PLoS Genet.">
        <title>Comparative analysis of the genomes of two field isolates of the rice blast fungus Magnaporthe oryzae.</title>
        <authorList>
            <person name="Xue M."/>
            <person name="Yang J."/>
            <person name="Li Z."/>
            <person name="Hu S."/>
            <person name="Yao N."/>
            <person name="Dean R.A."/>
            <person name="Zhao W."/>
            <person name="Shen M."/>
            <person name="Zhang H."/>
            <person name="Li C."/>
            <person name="Liu L."/>
            <person name="Cao L."/>
            <person name="Xu X."/>
            <person name="Xing Y."/>
            <person name="Hsiang T."/>
            <person name="Zhang Z."/>
            <person name="Xu J.R."/>
            <person name="Peng Y.L."/>
        </authorList>
    </citation>
    <scope>NUCLEOTIDE SEQUENCE</scope>
    <source>
        <strain evidence="16">Y34</strain>
    </source>
</reference>
<comment type="similarity">
    <text evidence="1">Belongs to the peroxin-13 family.</text>
</comment>
<dbReference type="Proteomes" id="UP000011086">
    <property type="component" value="Unassembled WGS sequence"/>
</dbReference>
<evidence type="ECO:0000256" key="9">
    <source>
        <dbReference type="ARBA" id="ARBA00023140"/>
    </source>
</evidence>
<name>A0AA97PNZ0_PYRO3</name>
<keyword evidence="3" id="KW-0813">Transport</keyword>
<evidence type="ECO:0000256" key="6">
    <source>
        <dbReference type="ARBA" id="ARBA00022989"/>
    </source>
</evidence>
<evidence type="ECO:0000256" key="3">
    <source>
        <dbReference type="ARBA" id="ARBA00022448"/>
    </source>
</evidence>
<feature type="compositionally biased region" description="Pro residues" evidence="14">
    <location>
        <begin position="19"/>
        <end position="35"/>
    </location>
</feature>
<gene>
    <name evidence="16" type="ORF">OOU_Y34scaffold00267g9</name>
</gene>
<dbReference type="InterPro" id="IPR001452">
    <property type="entry name" value="SH3_domain"/>
</dbReference>
<dbReference type="PRINTS" id="PR00452">
    <property type="entry name" value="SH3DOMAIN"/>
</dbReference>
<keyword evidence="6" id="KW-1133">Transmembrane helix</keyword>
<dbReference type="Gene3D" id="2.30.30.40">
    <property type="entry name" value="SH3 Domains"/>
    <property type="match status" value="1"/>
</dbReference>
<dbReference type="AlphaFoldDB" id="A0AA97PNZ0"/>
<feature type="domain" description="SH3" evidence="15">
    <location>
        <begin position="318"/>
        <end position="392"/>
    </location>
</feature>
<dbReference type="CDD" id="cd11771">
    <property type="entry name" value="SH3_Pex13p_fungal"/>
    <property type="match status" value="1"/>
</dbReference>
<dbReference type="SUPFAM" id="SSF50044">
    <property type="entry name" value="SH3-domain"/>
    <property type="match status" value="1"/>
</dbReference>
<evidence type="ECO:0000256" key="4">
    <source>
        <dbReference type="ARBA" id="ARBA00022692"/>
    </source>
</evidence>
<dbReference type="InterPro" id="IPR035463">
    <property type="entry name" value="Pex13"/>
</dbReference>
<keyword evidence="5" id="KW-0653">Protein transport</keyword>
<dbReference type="EMBL" id="JH793436">
    <property type="protein sequence ID" value="ELQ41572.1"/>
    <property type="molecule type" value="Genomic_DNA"/>
</dbReference>
<evidence type="ECO:0000256" key="14">
    <source>
        <dbReference type="SAM" id="MobiDB-lite"/>
    </source>
</evidence>
<evidence type="ECO:0000256" key="8">
    <source>
        <dbReference type="ARBA" id="ARBA00023136"/>
    </source>
</evidence>
<keyword evidence="4" id="KW-0812">Transmembrane</keyword>
<dbReference type="PANTHER" id="PTHR19332">
    <property type="entry name" value="PEROXISOMAL MEMBRANE PROTEIN PEX13"/>
    <property type="match status" value="1"/>
</dbReference>
<dbReference type="SMART" id="SM00326">
    <property type="entry name" value="SH3"/>
    <property type="match status" value="1"/>
</dbReference>
<dbReference type="GO" id="GO:0005778">
    <property type="term" value="C:peroxisomal membrane"/>
    <property type="evidence" value="ECO:0007669"/>
    <property type="project" value="UniProtKB-SubCell"/>
</dbReference>
<sequence length="448" mass="46628">MASPPKPWERNGATAAAPVPNPVWPPAPASGPMPAPDLTSAQTSGAAPAIPAIPTSLTSTANQTAAAYSRPMGAMGTSPYGGYGTGYGSAYSSPYGGSMYSRFGGYGGYGGGMLGGGYGSGMLGGGYGSGMLGGGYGGYGGMPGMQGDPNDPNSLTNRFGSSTQATFQMLEAIVGTFGGLAQMMESTYMTTASSFFAMISVAEQFGNLRETLGSLLGIHSLIRFLRTVIAKILGRPPPADAMSLTPAAFARFEGRNAPGGGSEGAARPSRKPLLFFILAAFGLPYLLQKAIKALAANEEVERQRRMELQAKQTAGNVPQLEFCRLMYDFTPPAQPGGSNPLPGVDLTVKKGDFVAVMSRTDPLGNPSEWWKCRTKDGRFGYLPANYLEAVPMRTEAAKPMMAIKAASDTTSRTSSLTSSVSAPVMAPMPSTKVGDITAESFQKSQFYS</sequence>